<comment type="caution">
    <text evidence="1">The sequence shown here is derived from an EMBL/GenBank/DDBJ whole genome shotgun (WGS) entry which is preliminary data.</text>
</comment>
<evidence type="ECO:0000313" key="2">
    <source>
        <dbReference type="Proteomes" id="UP001378592"/>
    </source>
</evidence>
<keyword evidence="2" id="KW-1185">Reference proteome</keyword>
<dbReference type="AlphaFoldDB" id="A0AAN9YZR3"/>
<name>A0AAN9YZR3_9ORTH</name>
<reference evidence="1 2" key="1">
    <citation type="submission" date="2024-03" db="EMBL/GenBank/DDBJ databases">
        <title>The genome assembly and annotation of the cricket Gryllus longicercus Weissman &amp; Gray.</title>
        <authorList>
            <person name="Szrajer S."/>
            <person name="Gray D."/>
            <person name="Ylla G."/>
        </authorList>
    </citation>
    <scope>NUCLEOTIDE SEQUENCE [LARGE SCALE GENOMIC DNA]</scope>
    <source>
        <strain evidence="1">DAG 2021-001</strain>
        <tissue evidence="1">Whole body minus gut</tissue>
    </source>
</reference>
<sequence>MPGHISGVQKRLSAEEPKSMFVHCANHSLDLVIQEVAKRCDLIADSLMLVKVVSNAILESSKRKNIYSGIVLPPFTEDSIS</sequence>
<organism evidence="1 2">
    <name type="scientific">Gryllus longicercus</name>
    <dbReference type="NCBI Taxonomy" id="2509291"/>
    <lineage>
        <taxon>Eukaryota</taxon>
        <taxon>Metazoa</taxon>
        <taxon>Ecdysozoa</taxon>
        <taxon>Arthropoda</taxon>
        <taxon>Hexapoda</taxon>
        <taxon>Insecta</taxon>
        <taxon>Pterygota</taxon>
        <taxon>Neoptera</taxon>
        <taxon>Polyneoptera</taxon>
        <taxon>Orthoptera</taxon>
        <taxon>Ensifera</taxon>
        <taxon>Gryllidea</taxon>
        <taxon>Grylloidea</taxon>
        <taxon>Gryllidae</taxon>
        <taxon>Gryllinae</taxon>
        <taxon>Gryllus</taxon>
    </lineage>
</organism>
<protein>
    <submittedName>
        <fullName evidence="1">Uncharacterized protein</fullName>
    </submittedName>
</protein>
<dbReference type="Proteomes" id="UP001378592">
    <property type="component" value="Unassembled WGS sequence"/>
</dbReference>
<gene>
    <name evidence="1" type="ORF">R5R35_013551</name>
</gene>
<dbReference type="EMBL" id="JAZDUA010000424">
    <property type="protein sequence ID" value="KAK7792805.1"/>
    <property type="molecule type" value="Genomic_DNA"/>
</dbReference>
<accession>A0AAN9YZR3</accession>
<proteinExistence type="predicted"/>
<evidence type="ECO:0000313" key="1">
    <source>
        <dbReference type="EMBL" id="KAK7792805.1"/>
    </source>
</evidence>